<evidence type="ECO:0000256" key="1">
    <source>
        <dbReference type="ARBA" id="ARBA00004395"/>
    </source>
</evidence>
<comment type="catalytic activity">
    <reaction evidence="16">
        <text>L-seryl-[protein] + ATP = O-phospho-L-seryl-[protein] + ADP + H(+)</text>
        <dbReference type="Rhea" id="RHEA:17989"/>
        <dbReference type="Rhea" id="RHEA-COMP:9863"/>
        <dbReference type="Rhea" id="RHEA-COMP:11604"/>
        <dbReference type="ChEBI" id="CHEBI:15378"/>
        <dbReference type="ChEBI" id="CHEBI:29999"/>
        <dbReference type="ChEBI" id="CHEBI:30616"/>
        <dbReference type="ChEBI" id="CHEBI:83421"/>
        <dbReference type="ChEBI" id="CHEBI:456216"/>
        <dbReference type="EC" id="2.7.11.1"/>
    </reaction>
</comment>
<evidence type="ECO:0000256" key="18">
    <source>
        <dbReference type="ARBA" id="ARBA00084081"/>
    </source>
</evidence>
<keyword evidence="7 19" id="KW-0547">Nucleotide-binding</keyword>
<evidence type="ECO:0000256" key="10">
    <source>
        <dbReference type="ARBA" id="ARBA00022842"/>
    </source>
</evidence>
<evidence type="ECO:0000256" key="2">
    <source>
        <dbReference type="ARBA" id="ARBA00012513"/>
    </source>
</evidence>
<proteinExistence type="inferred from homology"/>
<comment type="catalytic activity">
    <reaction evidence="15">
        <text>L-threonyl-[protein] + ATP = O-phospho-L-threonyl-[protein] + ADP + H(+)</text>
        <dbReference type="Rhea" id="RHEA:46608"/>
        <dbReference type="Rhea" id="RHEA-COMP:11060"/>
        <dbReference type="Rhea" id="RHEA-COMP:11605"/>
        <dbReference type="ChEBI" id="CHEBI:15378"/>
        <dbReference type="ChEBI" id="CHEBI:30013"/>
        <dbReference type="ChEBI" id="CHEBI:30616"/>
        <dbReference type="ChEBI" id="CHEBI:61977"/>
        <dbReference type="ChEBI" id="CHEBI:456216"/>
        <dbReference type="EC" id="2.7.11.1"/>
    </reaction>
</comment>
<dbReference type="Gene3D" id="1.10.510.10">
    <property type="entry name" value="Transferase(Phosphotransferase) domain 1"/>
    <property type="match status" value="1"/>
</dbReference>
<dbReference type="PROSITE" id="PS00107">
    <property type="entry name" value="PROTEIN_KINASE_ATP"/>
    <property type="match status" value="1"/>
</dbReference>
<comment type="subcellular location">
    <subcellularLocation>
        <location evidence="1">Golgi apparatus membrane</location>
        <topology evidence="1">Peripheral membrane protein</topology>
    </subcellularLocation>
</comment>
<dbReference type="FunFam" id="1.10.510.10:FF:000315">
    <property type="entry name" value="membrane-associated tyrosine- and threonine-specific cdc2-inhibitory kinase"/>
    <property type="match status" value="1"/>
</dbReference>
<evidence type="ECO:0000256" key="11">
    <source>
        <dbReference type="ARBA" id="ARBA00023034"/>
    </source>
</evidence>
<keyword evidence="11" id="KW-0333">Golgi apparatus</keyword>
<evidence type="ECO:0000256" key="16">
    <source>
        <dbReference type="ARBA" id="ARBA00048679"/>
    </source>
</evidence>
<dbReference type="InterPro" id="IPR000719">
    <property type="entry name" value="Prot_kinase_dom"/>
</dbReference>
<dbReference type="CDD" id="cd14050">
    <property type="entry name" value="PKc_Myt1"/>
    <property type="match status" value="1"/>
</dbReference>
<evidence type="ECO:0000256" key="6">
    <source>
        <dbReference type="ARBA" id="ARBA00022723"/>
    </source>
</evidence>
<feature type="region of interest" description="Disordered" evidence="20">
    <location>
        <begin position="464"/>
        <end position="523"/>
    </location>
</feature>
<keyword evidence="8" id="KW-0418">Kinase</keyword>
<evidence type="ECO:0000256" key="21">
    <source>
        <dbReference type="SAM" id="Phobius"/>
    </source>
</evidence>
<evidence type="ECO:0000256" key="13">
    <source>
        <dbReference type="ARBA" id="ARBA00023306"/>
    </source>
</evidence>
<keyword evidence="6" id="KW-0479">Metal-binding</keyword>
<dbReference type="GO" id="GO:0005524">
    <property type="term" value="F:ATP binding"/>
    <property type="evidence" value="ECO:0007669"/>
    <property type="project" value="UniProtKB-UniRule"/>
</dbReference>
<keyword evidence="21" id="KW-1133">Transmembrane helix</keyword>
<evidence type="ECO:0000256" key="15">
    <source>
        <dbReference type="ARBA" id="ARBA00047899"/>
    </source>
</evidence>
<dbReference type="InterPro" id="IPR017441">
    <property type="entry name" value="Protein_kinase_ATP_BS"/>
</dbReference>
<evidence type="ECO:0000256" key="3">
    <source>
        <dbReference type="ARBA" id="ARBA00022527"/>
    </source>
</evidence>
<feature type="compositionally biased region" description="Basic and acidic residues" evidence="20">
    <location>
        <begin position="502"/>
        <end position="516"/>
    </location>
</feature>
<gene>
    <name evidence="23" type="ORF">PMEA_00000499</name>
</gene>
<evidence type="ECO:0000256" key="20">
    <source>
        <dbReference type="SAM" id="MobiDB-lite"/>
    </source>
</evidence>
<accession>A0AAU9VJF3</accession>
<feature type="domain" description="Protein kinase" evidence="22">
    <location>
        <begin position="95"/>
        <end position="343"/>
    </location>
</feature>
<keyword evidence="4" id="KW-0597">Phosphoprotein</keyword>
<dbReference type="PANTHER" id="PTHR11042:SF183">
    <property type="entry name" value="MEMBRANE-ASSOCIATED TYROSINE- AND THREONINE-SPECIFIC CDC2-INHIBITORY KINASE"/>
    <property type="match status" value="1"/>
</dbReference>
<keyword evidence="10" id="KW-0460">Magnesium</keyword>
<name>A0AAU9VJF3_9CNID</name>
<keyword evidence="12 21" id="KW-0472">Membrane</keyword>
<dbReference type="GO" id="GO:0051321">
    <property type="term" value="P:meiotic cell cycle"/>
    <property type="evidence" value="ECO:0007669"/>
    <property type="project" value="TreeGrafter"/>
</dbReference>
<evidence type="ECO:0000256" key="12">
    <source>
        <dbReference type="ARBA" id="ARBA00023136"/>
    </source>
</evidence>
<organism evidence="23 24">
    <name type="scientific">Pocillopora meandrina</name>
    <dbReference type="NCBI Taxonomy" id="46732"/>
    <lineage>
        <taxon>Eukaryota</taxon>
        <taxon>Metazoa</taxon>
        <taxon>Cnidaria</taxon>
        <taxon>Anthozoa</taxon>
        <taxon>Hexacorallia</taxon>
        <taxon>Scleractinia</taxon>
        <taxon>Astrocoeniina</taxon>
        <taxon>Pocilloporidae</taxon>
        <taxon>Pocillopora</taxon>
    </lineage>
</organism>
<dbReference type="PROSITE" id="PS50011">
    <property type="entry name" value="PROTEIN_KINASE_DOM"/>
    <property type="match status" value="1"/>
</dbReference>
<feature type="compositionally biased region" description="Basic and acidic residues" evidence="20">
    <location>
        <begin position="476"/>
        <end position="490"/>
    </location>
</feature>
<dbReference type="InterPro" id="IPR008271">
    <property type="entry name" value="Ser/Thr_kinase_AS"/>
</dbReference>
<evidence type="ECO:0000313" key="24">
    <source>
        <dbReference type="Proteomes" id="UP001159428"/>
    </source>
</evidence>
<dbReference type="PROSITE" id="PS00108">
    <property type="entry name" value="PROTEIN_KINASE_ST"/>
    <property type="match status" value="1"/>
</dbReference>
<dbReference type="SMART" id="SM00220">
    <property type="entry name" value="S_TKc"/>
    <property type="match status" value="1"/>
</dbReference>
<keyword evidence="21" id="KW-0812">Transmembrane</keyword>
<keyword evidence="24" id="KW-1185">Reference proteome</keyword>
<dbReference type="GO" id="GO:0110031">
    <property type="term" value="P:negative regulation of G2/MI transition of meiotic cell cycle"/>
    <property type="evidence" value="ECO:0007669"/>
    <property type="project" value="TreeGrafter"/>
</dbReference>
<evidence type="ECO:0000259" key="22">
    <source>
        <dbReference type="PROSITE" id="PS50011"/>
    </source>
</evidence>
<evidence type="ECO:0000313" key="23">
    <source>
        <dbReference type="EMBL" id="CAH3031035.1"/>
    </source>
</evidence>
<dbReference type="Proteomes" id="UP001159428">
    <property type="component" value="Unassembled WGS sequence"/>
</dbReference>
<feature type="binding site" evidence="19">
    <location>
        <position position="125"/>
    </location>
    <ligand>
        <name>ATP</name>
        <dbReference type="ChEBI" id="CHEBI:30616"/>
    </ligand>
</feature>
<dbReference type="Gene3D" id="3.30.200.20">
    <property type="entry name" value="Phosphorylase Kinase, domain 1"/>
    <property type="match status" value="1"/>
</dbReference>
<dbReference type="GO" id="GO:0046872">
    <property type="term" value="F:metal ion binding"/>
    <property type="evidence" value="ECO:0007669"/>
    <property type="project" value="UniProtKB-KW"/>
</dbReference>
<comment type="similarity">
    <text evidence="14">Belongs to the protein kinase superfamily. Ser/Thr protein kinase family. GCN2 subfamily.</text>
</comment>
<dbReference type="GO" id="GO:0004674">
    <property type="term" value="F:protein serine/threonine kinase activity"/>
    <property type="evidence" value="ECO:0007669"/>
    <property type="project" value="UniProtKB-KW"/>
</dbReference>
<protein>
    <recommendedName>
        <fullName evidence="17">Membrane-associated tyrosine- and threonine-specific cdc2-inhibitory kinase</fullName>
        <ecNumber evidence="2">2.7.11.1</ecNumber>
    </recommendedName>
    <alternativeName>
        <fullName evidence="18">Myt1 kinase</fullName>
    </alternativeName>
</protein>
<keyword evidence="13" id="KW-0131">Cell cycle</keyword>
<evidence type="ECO:0000256" key="4">
    <source>
        <dbReference type="ARBA" id="ARBA00022553"/>
    </source>
</evidence>
<dbReference type="InterPro" id="IPR011009">
    <property type="entry name" value="Kinase-like_dom_sf"/>
</dbReference>
<evidence type="ECO:0000256" key="7">
    <source>
        <dbReference type="ARBA" id="ARBA00022741"/>
    </source>
</evidence>
<dbReference type="GO" id="GO:0000139">
    <property type="term" value="C:Golgi membrane"/>
    <property type="evidence" value="ECO:0007669"/>
    <property type="project" value="UniProtKB-SubCell"/>
</dbReference>
<evidence type="ECO:0000256" key="19">
    <source>
        <dbReference type="PROSITE-ProRule" id="PRU10141"/>
    </source>
</evidence>
<evidence type="ECO:0000256" key="17">
    <source>
        <dbReference type="ARBA" id="ARBA00074601"/>
    </source>
</evidence>
<evidence type="ECO:0000256" key="5">
    <source>
        <dbReference type="ARBA" id="ARBA00022679"/>
    </source>
</evidence>
<feature type="transmembrane region" description="Helical" evidence="21">
    <location>
        <begin position="366"/>
        <end position="385"/>
    </location>
</feature>
<keyword evidence="5" id="KW-0808">Transferase</keyword>
<evidence type="ECO:0000256" key="9">
    <source>
        <dbReference type="ARBA" id="ARBA00022840"/>
    </source>
</evidence>
<feature type="compositionally biased region" description="Polar residues" evidence="20">
    <location>
        <begin position="464"/>
        <end position="475"/>
    </location>
</feature>
<keyword evidence="3" id="KW-0723">Serine/threonine-protein kinase</keyword>
<dbReference type="SUPFAM" id="SSF56112">
    <property type="entry name" value="Protein kinase-like (PK-like)"/>
    <property type="match status" value="1"/>
</dbReference>
<sequence>MGETLKSPRPIPNIVTEATFSHRKPKNPSHRNLIEEDCLPPRAPVKSAPPISRVFKHTGRNSVGALQVSFRDSGSEIKSPHYNAKSRDLYFEQCFVVISRLGAGSFGEVFKVRSKEDGCLYAIKKSRDRFRGDADRKYKLEEVNKHELVKGHRNCVKFVKAWEERKRLYIQTELCEMSLKDFLEKNDSTSESVVWEFLVDLTLGLKHLHDNGLIHMDIKPANIFIGLDGLCKIGDFGLVLELSKCDTTQALEGDPKYLAPELMQGHFTKSADIFSLGITLLELASDLELPKGGQAWHQLRNGELPNIFTQGISLELRRLILQMMNPSPQQRPNVDEILAEPAVRQAWKRRKRVYLYSRMKESMFAMYYYLCSVLLWIWMVLLWLFRPFTNSWAWTKSSAKSDVSYHEDLSFSSDESCNNSVFESGSSTPNCSMSFEEMLTHSIPKAPWHSDGYCSSPAHLTPSSHFEQTNISPQMHSEKESNRERDEETSKQLITPPFHTSSPEHERYTPPSERRRGPLFHDGGFMTNNVVGPRNLLEVFEDAANSPEW</sequence>
<dbReference type="EMBL" id="CALNXJ010000001">
    <property type="protein sequence ID" value="CAH3031035.1"/>
    <property type="molecule type" value="Genomic_DNA"/>
</dbReference>
<dbReference type="Pfam" id="PF00069">
    <property type="entry name" value="Pkinase"/>
    <property type="match status" value="1"/>
</dbReference>
<reference evidence="23 24" key="1">
    <citation type="submission" date="2022-05" db="EMBL/GenBank/DDBJ databases">
        <authorList>
            <consortium name="Genoscope - CEA"/>
            <person name="William W."/>
        </authorList>
    </citation>
    <scope>NUCLEOTIDE SEQUENCE [LARGE SCALE GENOMIC DNA]</scope>
</reference>
<dbReference type="EC" id="2.7.11.1" evidence="2"/>
<dbReference type="FunFam" id="3.30.200.20:FF:000280">
    <property type="entry name" value="membrane-associated tyrosine- and threonine-specific cdc2-inhibitory kinase"/>
    <property type="match status" value="1"/>
</dbReference>
<evidence type="ECO:0000256" key="8">
    <source>
        <dbReference type="ARBA" id="ARBA00022777"/>
    </source>
</evidence>
<keyword evidence="9 19" id="KW-0067">ATP-binding</keyword>
<dbReference type="AlphaFoldDB" id="A0AAU9VJF3"/>
<evidence type="ECO:0000256" key="14">
    <source>
        <dbReference type="ARBA" id="ARBA00037982"/>
    </source>
</evidence>
<comment type="caution">
    <text evidence="23">The sequence shown here is derived from an EMBL/GenBank/DDBJ whole genome shotgun (WGS) entry which is preliminary data.</text>
</comment>
<dbReference type="InterPro" id="IPR050339">
    <property type="entry name" value="CC_SR_Kinase"/>
</dbReference>
<dbReference type="GO" id="GO:0005634">
    <property type="term" value="C:nucleus"/>
    <property type="evidence" value="ECO:0007669"/>
    <property type="project" value="TreeGrafter"/>
</dbReference>
<dbReference type="PANTHER" id="PTHR11042">
    <property type="entry name" value="EUKARYOTIC TRANSLATION INITIATION FACTOR 2-ALPHA KINASE EIF2-ALPHA KINASE -RELATED"/>
    <property type="match status" value="1"/>
</dbReference>